<reference evidence="1" key="1">
    <citation type="submission" date="2019-08" db="EMBL/GenBank/DDBJ databases">
        <title>Genome sequence of Clostridiales bacterium MT110.</title>
        <authorList>
            <person name="Cao J."/>
        </authorList>
    </citation>
    <scope>NUCLEOTIDE SEQUENCE</scope>
    <source>
        <strain evidence="1">MT110</strain>
    </source>
</reference>
<protein>
    <submittedName>
        <fullName evidence="1">Molybdopterin-dependent oxidoreductase</fullName>
    </submittedName>
</protein>
<dbReference type="EMBL" id="CP042469">
    <property type="protein sequence ID" value="QOX62126.1"/>
    <property type="molecule type" value="Genomic_DNA"/>
</dbReference>
<accession>A0ACD1A6V7</accession>
<proteinExistence type="predicted"/>
<gene>
    <name evidence="1" type="ORF">FRZ06_01550</name>
</gene>
<keyword evidence="2" id="KW-1185">Reference proteome</keyword>
<evidence type="ECO:0000313" key="1">
    <source>
        <dbReference type="EMBL" id="QOX62126.1"/>
    </source>
</evidence>
<evidence type="ECO:0000313" key="2">
    <source>
        <dbReference type="Proteomes" id="UP000594014"/>
    </source>
</evidence>
<dbReference type="Proteomes" id="UP000594014">
    <property type="component" value="Chromosome"/>
</dbReference>
<sequence length="893" mass="100745">MFKKRKGAYDNVLSEVDFNENVFGYSTYQWQSSDPSVEGDQQVLHGLCRMCMQGDCATSVHLEDGVVVKVEGREVPPNYGSLCPRGNSATMNLYNPYRVKTPLIRTNPEKGLEIDPKWKEVSWEEALDYTAKKLKEVRDEDPRGLAVCEGWGNRETIMRIPFRLAFGSPNEIGAHGSLCTVHYGTGLIHGNFPISVVDLEHCDYHITLGRSIGPNIATVPGTRKLTKALKRGMKLVVVDPRSSYEAAKGEWVPIRPGTDLAFLLGLAHSIIFDVQKYDIWFLKNRTNGPYLIDSQGDYLRDEETGKPMMWDLTDSQAKTFDAEFGEVALEGSFSVGKKEVKTGFQLIKEGFLEYTPEWAESISTVPAQDIRRIAGEFIEHARIGSTIEIEGFQFPYRPVSVNTERNVMNHRGGTYSDLVAKIINMLAGAIEVPGGCLGCGYRGPQALAPGPDGTMMPGYEAKDRPFVFPPDIGMHTFYPNSHTTPHLVAHALSDPEKYYLTYEVKAWLNIGGNIIKYNANPEQYVNMMRKIPFSVSIAYHMDEPTIMSDVVLPEHSFMERSRVAPFWPQHQAASYEVHALQMLQRRQPVKPIYNTMHVDDIFTELAERIGILYGENGMYDYLNKDVDYIIKENGLNLREPYLLDLNQKHTLAEIHELQVKSWKFGEGETMEDLERDGHIAKWQPKKTAYNYYYHPGNQTRHEFYIINLKKTADQLRQNLEKHQIQFPGVEDDSLVFDLYKPVPYWVPSSEFGVSEEYDLWAINWKTPYYSSDIGGVVGNPWLAEIYKKDPWEAVICLNSATAETKGIKDGDRVTVESRYGSLEGLVRISELFHPDAVGISGAYGMGTAQSNPLSKEGPLFNRLLTTKEDTLDSVSGGIEIAPCVRLIRKGGLS</sequence>
<organism evidence="1 2">
    <name type="scientific">Anoxybacterium hadale</name>
    <dbReference type="NCBI Taxonomy" id="3408580"/>
    <lineage>
        <taxon>Bacteria</taxon>
        <taxon>Bacillati</taxon>
        <taxon>Bacillota</taxon>
        <taxon>Clostridia</taxon>
        <taxon>Peptostreptococcales</taxon>
        <taxon>Anaerovoracaceae</taxon>
        <taxon>Anoxybacterium</taxon>
    </lineage>
</organism>
<name>A0ACD1A6V7_9FIRM</name>